<accession>A0A1M7XXC9</accession>
<dbReference type="GO" id="GO:0005886">
    <property type="term" value="C:plasma membrane"/>
    <property type="evidence" value="ECO:0007669"/>
    <property type="project" value="UniProtKB-SubCell"/>
</dbReference>
<protein>
    <submittedName>
        <fullName evidence="7">Threonine/homoserine/homoserine lactone efflux protein</fullName>
    </submittedName>
</protein>
<evidence type="ECO:0000256" key="3">
    <source>
        <dbReference type="ARBA" id="ARBA00022692"/>
    </source>
</evidence>
<dbReference type="InterPro" id="IPR001123">
    <property type="entry name" value="LeuE-type"/>
</dbReference>
<evidence type="ECO:0000256" key="2">
    <source>
        <dbReference type="ARBA" id="ARBA00022475"/>
    </source>
</evidence>
<evidence type="ECO:0000313" key="8">
    <source>
        <dbReference type="Proteomes" id="UP000184603"/>
    </source>
</evidence>
<dbReference type="Proteomes" id="UP000184603">
    <property type="component" value="Unassembled WGS sequence"/>
</dbReference>
<dbReference type="AlphaFoldDB" id="A0A1M7XXC9"/>
<comment type="subcellular location">
    <subcellularLocation>
        <location evidence="1">Cell membrane</location>
        <topology evidence="1">Multi-pass membrane protein</topology>
    </subcellularLocation>
</comment>
<evidence type="ECO:0000256" key="5">
    <source>
        <dbReference type="ARBA" id="ARBA00023136"/>
    </source>
</evidence>
<dbReference type="EMBL" id="FRFE01000002">
    <property type="protein sequence ID" value="SHO43555.1"/>
    <property type="molecule type" value="Genomic_DNA"/>
</dbReference>
<feature type="transmembrane region" description="Helical" evidence="6">
    <location>
        <begin position="185"/>
        <end position="205"/>
    </location>
</feature>
<keyword evidence="4 6" id="KW-1133">Transmembrane helix</keyword>
<keyword evidence="5 6" id="KW-0472">Membrane</keyword>
<feature type="transmembrane region" description="Helical" evidence="6">
    <location>
        <begin position="116"/>
        <end position="138"/>
    </location>
</feature>
<dbReference type="Pfam" id="PF01810">
    <property type="entry name" value="LysE"/>
    <property type="match status" value="1"/>
</dbReference>
<evidence type="ECO:0000256" key="1">
    <source>
        <dbReference type="ARBA" id="ARBA00004651"/>
    </source>
</evidence>
<dbReference type="PANTHER" id="PTHR30086:SF20">
    <property type="entry name" value="ARGININE EXPORTER PROTEIN ARGO-RELATED"/>
    <property type="match status" value="1"/>
</dbReference>
<dbReference type="STRING" id="1121416.SAMN02745220_00417"/>
<proteinExistence type="predicted"/>
<keyword evidence="2" id="KW-1003">Cell membrane</keyword>
<name>A0A1M7XXC9_9BACT</name>
<keyword evidence="8" id="KW-1185">Reference proteome</keyword>
<feature type="transmembrane region" description="Helical" evidence="6">
    <location>
        <begin position="71"/>
        <end position="95"/>
    </location>
</feature>
<feature type="transmembrane region" description="Helical" evidence="6">
    <location>
        <begin position="41"/>
        <end position="65"/>
    </location>
</feature>
<feature type="transmembrane region" description="Helical" evidence="6">
    <location>
        <begin position="150"/>
        <end position="173"/>
    </location>
</feature>
<gene>
    <name evidence="7" type="ORF">SAMN02745220_00417</name>
</gene>
<keyword evidence="3 6" id="KW-0812">Transmembrane</keyword>
<dbReference type="PANTHER" id="PTHR30086">
    <property type="entry name" value="ARGININE EXPORTER PROTEIN ARGO"/>
    <property type="match status" value="1"/>
</dbReference>
<sequence>MFETINLTIFIVSGLLLNITPGADVLYITSRSASQGTRAGIIAALGIGTGGIVHILFATFGLSAILATSALAFTIVKLAGAGYLIYLGITALLALRTKPNTNTETIAVPSLANNRIFRQAILVNVLNPKVALFFLAFLPQFVAPHATHPALAFLFLGCLFNVNGTIVNILFAVSSAQIASRVKRGSFLPTLLKTGVGTLFVWLGLRLAISAQR</sequence>
<dbReference type="RefSeq" id="WP_073611795.1">
    <property type="nucleotide sequence ID" value="NZ_FRFE01000002.1"/>
</dbReference>
<organism evidence="7 8">
    <name type="scientific">Desulfopila aestuarii DSM 18488</name>
    <dbReference type="NCBI Taxonomy" id="1121416"/>
    <lineage>
        <taxon>Bacteria</taxon>
        <taxon>Pseudomonadati</taxon>
        <taxon>Thermodesulfobacteriota</taxon>
        <taxon>Desulfobulbia</taxon>
        <taxon>Desulfobulbales</taxon>
        <taxon>Desulfocapsaceae</taxon>
        <taxon>Desulfopila</taxon>
    </lineage>
</organism>
<evidence type="ECO:0000256" key="4">
    <source>
        <dbReference type="ARBA" id="ARBA00022989"/>
    </source>
</evidence>
<dbReference type="PIRSF" id="PIRSF006324">
    <property type="entry name" value="LeuE"/>
    <property type="match status" value="1"/>
</dbReference>
<dbReference type="OrthoDB" id="9807053at2"/>
<evidence type="ECO:0000313" key="7">
    <source>
        <dbReference type="EMBL" id="SHO43555.1"/>
    </source>
</evidence>
<reference evidence="7 8" key="1">
    <citation type="submission" date="2016-12" db="EMBL/GenBank/DDBJ databases">
        <authorList>
            <person name="Song W.-J."/>
            <person name="Kurnit D.M."/>
        </authorList>
    </citation>
    <scope>NUCLEOTIDE SEQUENCE [LARGE SCALE GENOMIC DNA]</scope>
    <source>
        <strain evidence="7 8">DSM 18488</strain>
    </source>
</reference>
<evidence type="ECO:0000256" key="6">
    <source>
        <dbReference type="SAM" id="Phobius"/>
    </source>
</evidence>
<feature type="transmembrane region" description="Helical" evidence="6">
    <location>
        <begin position="6"/>
        <end position="29"/>
    </location>
</feature>
<dbReference type="GO" id="GO:0015171">
    <property type="term" value="F:amino acid transmembrane transporter activity"/>
    <property type="evidence" value="ECO:0007669"/>
    <property type="project" value="TreeGrafter"/>
</dbReference>